<evidence type="ECO:0000313" key="2">
    <source>
        <dbReference type="Proteomes" id="UP001062846"/>
    </source>
</evidence>
<sequence>MIALGSNALGRSRPKLTLNTVVRKDLSIVDLCEQVALDKAQWSKKIYVADLKRLGHKTQIGLVWFRTQM</sequence>
<protein>
    <submittedName>
        <fullName evidence="1">Uncharacterized protein</fullName>
    </submittedName>
</protein>
<organism evidence="1 2">
    <name type="scientific">Rhododendron molle</name>
    <name type="common">Chinese azalea</name>
    <name type="synonym">Azalea mollis</name>
    <dbReference type="NCBI Taxonomy" id="49168"/>
    <lineage>
        <taxon>Eukaryota</taxon>
        <taxon>Viridiplantae</taxon>
        <taxon>Streptophyta</taxon>
        <taxon>Embryophyta</taxon>
        <taxon>Tracheophyta</taxon>
        <taxon>Spermatophyta</taxon>
        <taxon>Magnoliopsida</taxon>
        <taxon>eudicotyledons</taxon>
        <taxon>Gunneridae</taxon>
        <taxon>Pentapetalae</taxon>
        <taxon>asterids</taxon>
        <taxon>Ericales</taxon>
        <taxon>Ericaceae</taxon>
        <taxon>Ericoideae</taxon>
        <taxon>Rhodoreae</taxon>
        <taxon>Rhododendron</taxon>
    </lineage>
</organism>
<accession>A0ACC0L4K7</accession>
<comment type="caution">
    <text evidence="1">The sequence shown here is derived from an EMBL/GenBank/DDBJ whole genome shotgun (WGS) entry which is preliminary data.</text>
</comment>
<reference evidence="1" key="1">
    <citation type="submission" date="2022-02" db="EMBL/GenBank/DDBJ databases">
        <title>Plant Genome Project.</title>
        <authorList>
            <person name="Zhang R.-G."/>
        </authorList>
    </citation>
    <scope>NUCLEOTIDE SEQUENCE</scope>
    <source>
        <strain evidence="1">AT1</strain>
    </source>
</reference>
<name>A0ACC0L4K7_RHOML</name>
<proteinExistence type="predicted"/>
<dbReference type="EMBL" id="CM046400">
    <property type="protein sequence ID" value="KAI8523440.1"/>
    <property type="molecule type" value="Genomic_DNA"/>
</dbReference>
<gene>
    <name evidence="1" type="ORF">RHMOL_Rhmol13G0073700</name>
</gene>
<evidence type="ECO:0000313" key="1">
    <source>
        <dbReference type="EMBL" id="KAI8523440.1"/>
    </source>
</evidence>
<dbReference type="Proteomes" id="UP001062846">
    <property type="component" value="Chromosome 13"/>
</dbReference>
<keyword evidence="2" id="KW-1185">Reference proteome</keyword>